<comment type="caution">
    <text evidence="2">The sequence shown here is derived from an EMBL/GenBank/DDBJ whole genome shotgun (WGS) entry which is preliminary data.</text>
</comment>
<evidence type="ECO:0000313" key="3">
    <source>
        <dbReference type="Proteomes" id="UP000626109"/>
    </source>
</evidence>
<organism evidence="2 3">
    <name type="scientific">Polarella glacialis</name>
    <name type="common">Dinoflagellate</name>
    <dbReference type="NCBI Taxonomy" id="89957"/>
    <lineage>
        <taxon>Eukaryota</taxon>
        <taxon>Sar</taxon>
        <taxon>Alveolata</taxon>
        <taxon>Dinophyceae</taxon>
        <taxon>Suessiales</taxon>
        <taxon>Suessiaceae</taxon>
        <taxon>Polarella</taxon>
    </lineage>
</organism>
<sequence length="217" mass="23148">AATAAALSSGKPVVVIVESLETAPFAAVRIRRCLREVAVAEGAGSAVFVVATMSVDPERLQESELSSFGYVIRLGAPGQVERKQFLLRLLAQVSRLDAQWGSALRESAVETLANLTESYTFAEIDFVLRRAFLRSSSSEGGRDPVALHHFEKILADTPPQAVQIFDQVAAAGVTSGDVSFGDAAPAAGQDTLKKKAEEKEKKKPKGDSKDPMESIFG</sequence>
<gene>
    <name evidence="2" type="ORF">PGLA2088_LOCUS51322</name>
</gene>
<proteinExistence type="predicted"/>
<accession>A0A813LW36</accession>
<protein>
    <submittedName>
        <fullName evidence="2">Uncharacterized protein</fullName>
    </submittedName>
</protein>
<dbReference type="EMBL" id="CAJNNW010037620">
    <property type="protein sequence ID" value="CAE8743279.1"/>
    <property type="molecule type" value="Genomic_DNA"/>
</dbReference>
<feature type="region of interest" description="Disordered" evidence="1">
    <location>
        <begin position="180"/>
        <end position="217"/>
    </location>
</feature>
<dbReference type="AlphaFoldDB" id="A0A813LW36"/>
<evidence type="ECO:0000313" key="2">
    <source>
        <dbReference type="EMBL" id="CAE8743279.1"/>
    </source>
</evidence>
<evidence type="ECO:0000256" key="1">
    <source>
        <dbReference type="SAM" id="MobiDB-lite"/>
    </source>
</evidence>
<dbReference type="Proteomes" id="UP000626109">
    <property type="component" value="Unassembled WGS sequence"/>
</dbReference>
<dbReference type="SUPFAM" id="SSF52540">
    <property type="entry name" value="P-loop containing nucleoside triphosphate hydrolases"/>
    <property type="match status" value="1"/>
</dbReference>
<reference evidence="2" key="1">
    <citation type="submission" date="2021-02" db="EMBL/GenBank/DDBJ databases">
        <authorList>
            <person name="Dougan E. K."/>
            <person name="Rhodes N."/>
            <person name="Thang M."/>
            <person name="Chan C."/>
        </authorList>
    </citation>
    <scope>NUCLEOTIDE SEQUENCE</scope>
</reference>
<feature type="non-terminal residue" evidence="2">
    <location>
        <position position="217"/>
    </location>
</feature>
<name>A0A813LW36_POLGL</name>
<feature type="compositionally biased region" description="Basic and acidic residues" evidence="1">
    <location>
        <begin position="191"/>
        <end position="217"/>
    </location>
</feature>
<dbReference type="InterPro" id="IPR027417">
    <property type="entry name" value="P-loop_NTPase"/>
</dbReference>